<feature type="region of interest" description="Disordered" evidence="1">
    <location>
        <begin position="209"/>
        <end position="266"/>
    </location>
</feature>
<name>A0A420Y9D1_9PEZI</name>
<proteinExistence type="predicted"/>
<dbReference type="Proteomes" id="UP000275385">
    <property type="component" value="Unassembled WGS sequence"/>
</dbReference>
<gene>
    <name evidence="2" type="ORF">DL546_005654</name>
</gene>
<protein>
    <submittedName>
        <fullName evidence="2">Uncharacterized protein</fullName>
    </submittedName>
</protein>
<accession>A0A420Y9D1</accession>
<feature type="region of interest" description="Disordered" evidence="1">
    <location>
        <begin position="163"/>
        <end position="192"/>
    </location>
</feature>
<comment type="caution">
    <text evidence="2">The sequence shown here is derived from an EMBL/GenBank/DDBJ whole genome shotgun (WGS) entry which is preliminary data.</text>
</comment>
<reference evidence="2 3" key="1">
    <citation type="submission" date="2018-08" db="EMBL/GenBank/DDBJ databases">
        <title>Draft genome of the lignicolous fungus Coniochaeta pulveracea.</title>
        <authorList>
            <person name="Borstlap C.J."/>
            <person name="De Witt R.N."/>
            <person name="Botha A."/>
            <person name="Volschenk H."/>
        </authorList>
    </citation>
    <scope>NUCLEOTIDE SEQUENCE [LARGE SCALE GENOMIC DNA]</scope>
    <source>
        <strain evidence="2 3">CAB683</strain>
    </source>
</reference>
<evidence type="ECO:0000313" key="2">
    <source>
        <dbReference type="EMBL" id="RKU44506.1"/>
    </source>
</evidence>
<feature type="region of interest" description="Disordered" evidence="1">
    <location>
        <begin position="360"/>
        <end position="402"/>
    </location>
</feature>
<feature type="region of interest" description="Disordered" evidence="1">
    <location>
        <begin position="322"/>
        <end position="342"/>
    </location>
</feature>
<feature type="region of interest" description="Disordered" evidence="1">
    <location>
        <begin position="49"/>
        <end position="71"/>
    </location>
</feature>
<evidence type="ECO:0000256" key="1">
    <source>
        <dbReference type="SAM" id="MobiDB-lite"/>
    </source>
</evidence>
<organism evidence="2 3">
    <name type="scientific">Coniochaeta pulveracea</name>
    <dbReference type="NCBI Taxonomy" id="177199"/>
    <lineage>
        <taxon>Eukaryota</taxon>
        <taxon>Fungi</taxon>
        <taxon>Dikarya</taxon>
        <taxon>Ascomycota</taxon>
        <taxon>Pezizomycotina</taxon>
        <taxon>Sordariomycetes</taxon>
        <taxon>Sordariomycetidae</taxon>
        <taxon>Coniochaetales</taxon>
        <taxon>Coniochaetaceae</taxon>
        <taxon>Coniochaeta</taxon>
    </lineage>
</organism>
<feature type="compositionally biased region" description="Polar residues" evidence="1">
    <location>
        <begin position="217"/>
        <end position="226"/>
    </location>
</feature>
<evidence type="ECO:0000313" key="3">
    <source>
        <dbReference type="Proteomes" id="UP000275385"/>
    </source>
</evidence>
<sequence length="402" mass="44913">MPLFCLDLLPRKSEPMECDVQTAKQAPPRPARPSSVELDGLAEIIGQPLANDADPFHDKKPTKGRCNAPADNRAPLPLCFRRTRSSYGRSTLPKLPIIPDVSVEDLNTEVGNVVNQPLGTKAKIADKEAKQSSQYGCASTWPPRKADWRRVVHEWMSLKEEIDPLADQPPLTDKPKEGPVREQSQVPELQVLEHKPAGSLLLEWQDRFNRSSEDSGKPSSNASTLVPPSCHKNKFNLPPPPPDWVPPKSAWSDTTASSIRERDGRGLRSRLRSLSLTRALRRVMERSPSPSRSTDTKIAQILDDHDARLSVVRAETHHKIVSKKVKRRSASDTDAKPKQPYQNVLEASEMLKKRLFRRSVPDEKELLGSGSEETVDEKERPKSLPSSRAPKLKPSTVVVPWV</sequence>
<dbReference type="AlphaFoldDB" id="A0A420Y9D1"/>
<keyword evidence="3" id="KW-1185">Reference proteome</keyword>
<dbReference type="EMBL" id="QVQW01000030">
    <property type="protein sequence ID" value="RKU44506.1"/>
    <property type="molecule type" value="Genomic_DNA"/>
</dbReference>